<proteinExistence type="inferred from homology"/>
<dbReference type="AlphaFoldDB" id="A0A369TBN9"/>
<dbReference type="InterPro" id="IPR004846">
    <property type="entry name" value="T2SS/T3SS_dom"/>
</dbReference>
<dbReference type="GO" id="GO:0015627">
    <property type="term" value="C:type II protein secretion system complex"/>
    <property type="evidence" value="ECO:0007669"/>
    <property type="project" value="TreeGrafter"/>
</dbReference>
<comment type="caution">
    <text evidence="4">The sequence shown here is derived from an EMBL/GenBank/DDBJ whole genome shotgun (WGS) entry which is preliminary data.</text>
</comment>
<keyword evidence="2" id="KW-0732">Signal</keyword>
<dbReference type="PROSITE" id="PS50914">
    <property type="entry name" value="BON"/>
    <property type="match status" value="1"/>
</dbReference>
<evidence type="ECO:0000256" key="2">
    <source>
        <dbReference type="SAM" id="SignalP"/>
    </source>
</evidence>
<comment type="similarity">
    <text evidence="1">Belongs to the bacterial secretin family.</text>
</comment>
<dbReference type="RefSeq" id="WP_114581265.1">
    <property type="nucleotide sequence ID" value="NZ_QPMH01000004.1"/>
</dbReference>
<dbReference type="InterPro" id="IPR001775">
    <property type="entry name" value="GspD/PilQ"/>
</dbReference>
<dbReference type="Proteomes" id="UP000253941">
    <property type="component" value="Unassembled WGS sequence"/>
</dbReference>
<dbReference type="Pfam" id="PF04972">
    <property type="entry name" value="BON"/>
    <property type="match status" value="1"/>
</dbReference>
<sequence length="457" mass="48561">MMRRISLICLTVLAVLVAAPAARALDVVGTGDQTVELERNKGVLVRLQRNLASVFVADPEVADVQVKSPKLVYVFGKKVGETTLFAVDGNDNVVVSERVRVRHNLTGLRDALSSIDPAQPIEVEAVNGALVLRGTVPSAEAAENARRIALQFAEEGNIINRLQVTGPTQVNIRVRVAEVSRTLSKDFGVRWQNLTADLGGGDILSFAGGSLTGQIGSYATLFDINNGDFSTETILDVLSQEGLVSILAEPNLTAMSGEQAAFLAGGEFPIPVDQDDDGITVEFKEFGVRLAITPVILGDGRISLAVAPEVSELNFTDGVALGTSGIRIPALNTRRVSTTVELASGQSFAIAGLLQKTSSHDIDRLPGLGDLPVLGALFRSDSFQQGETELAIIVTPYIVEPTSSKEMALPTDGLTPPNDMERILFGRMYGESSAKRLAAEEKLGGRKLAGPVGFMLE</sequence>
<dbReference type="PANTHER" id="PTHR30332">
    <property type="entry name" value="PROBABLE GENERAL SECRETION PATHWAY PROTEIN D"/>
    <property type="match status" value="1"/>
</dbReference>
<organism evidence="4 5">
    <name type="scientific">Ferruginivarius sediminum</name>
    <dbReference type="NCBI Taxonomy" id="2661937"/>
    <lineage>
        <taxon>Bacteria</taxon>
        <taxon>Pseudomonadati</taxon>
        <taxon>Pseudomonadota</taxon>
        <taxon>Alphaproteobacteria</taxon>
        <taxon>Rhodospirillales</taxon>
        <taxon>Rhodospirillaceae</taxon>
        <taxon>Ferruginivarius</taxon>
    </lineage>
</organism>
<keyword evidence="5" id="KW-1185">Reference proteome</keyword>
<feature type="signal peptide" evidence="2">
    <location>
        <begin position="1"/>
        <end position="24"/>
    </location>
</feature>
<dbReference type="Pfam" id="PF00263">
    <property type="entry name" value="Secretin"/>
    <property type="match status" value="1"/>
</dbReference>
<evidence type="ECO:0000256" key="1">
    <source>
        <dbReference type="RuleBase" id="RU004003"/>
    </source>
</evidence>
<dbReference type="GO" id="GO:0009306">
    <property type="term" value="P:protein secretion"/>
    <property type="evidence" value="ECO:0007669"/>
    <property type="project" value="InterPro"/>
</dbReference>
<dbReference type="PRINTS" id="PR00811">
    <property type="entry name" value="BCTERIALGSPD"/>
</dbReference>
<reference evidence="4 5" key="1">
    <citation type="submission" date="2018-07" db="EMBL/GenBank/DDBJ databases">
        <title>Venubactetium sediminum gen. nov., sp. nov., isolated from a marine solar saltern.</title>
        <authorList>
            <person name="Wang S."/>
        </authorList>
    </citation>
    <scope>NUCLEOTIDE SEQUENCE [LARGE SCALE GENOMIC DNA]</scope>
    <source>
        <strain evidence="4 5">WD2A32</strain>
    </source>
</reference>
<name>A0A369TBN9_9PROT</name>
<evidence type="ECO:0000313" key="5">
    <source>
        <dbReference type="Proteomes" id="UP000253941"/>
    </source>
</evidence>
<accession>A0A369TBN9</accession>
<evidence type="ECO:0000259" key="3">
    <source>
        <dbReference type="PROSITE" id="PS50914"/>
    </source>
</evidence>
<dbReference type="InterPro" id="IPR007055">
    <property type="entry name" value="BON_dom"/>
</dbReference>
<dbReference type="Pfam" id="PF13629">
    <property type="entry name" value="T2SS-T3SS_pil_N"/>
    <property type="match status" value="1"/>
</dbReference>
<dbReference type="InterPro" id="IPR050810">
    <property type="entry name" value="Bact_Secretion_Sys_Channel"/>
</dbReference>
<dbReference type="EMBL" id="QPMH01000004">
    <property type="protein sequence ID" value="RDD62690.1"/>
    <property type="molecule type" value="Genomic_DNA"/>
</dbReference>
<dbReference type="InterPro" id="IPR032789">
    <property type="entry name" value="T2SS-T3SS_pil_N"/>
</dbReference>
<dbReference type="PANTHER" id="PTHR30332:SF17">
    <property type="entry name" value="TYPE IV PILIATION SYSTEM PROTEIN DR_0774-RELATED"/>
    <property type="match status" value="1"/>
</dbReference>
<feature type="domain" description="BON" evidence="3">
    <location>
        <begin position="97"/>
        <end position="166"/>
    </location>
</feature>
<evidence type="ECO:0000313" key="4">
    <source>
        <dbReference type="EMBL" id="RDD62690.1"/>
    </source>
</evidence>
<feature type="chain" id="PRO_5016605294" evidence="2">
    <location>
        <begin position="25"/>
        <end position="457"/>
    </location>
</feature>
<protein>
    <submittedName>
        <fullName evidence="4">Type II and III secretion system protein family protein</fullName>
    </submittedName>
</protein>
<gene>
    <name evidence="4" type="ORF">DRB17_05885</name>
</gene>